<dbReference type="Gene3D" id="1.10.287.1150">
    <property type="entry name" value="TPP helical domain"/>
    <property type="match status" value="1"/>
</dbReference>
<dbReference type="Pfam" id="PF16870">
    <property type="entry name" value="OxoGdeHyase_C"/>
    <property type="match status" value="1"/>
</dbReference>
<dbReference type="Pfam" id="PF02779">
    <property type="entry name" value="Transket_pyr"/>
    <property type="match status" value="1"/>
</dbReference>
<dbReference type="OrthoDB" id="9759785at2"/>
<dbReference type="FunFam" id="1.10.287.1150:FF:000004">
    <property type="entry name" value="2-oxoglutarate dehydrogenase E1 component"/>
    <property type="match status" value="1"/>
</dbReference>
<evidence type="ECO:0000313" key="12">
    <source>
        <dbReference type="EMBL" id="SCZ68530.1"/>
    </source>
</evidence>
<dbReference type="NCBIfam" id="NF008907">
    <property type="entry name" value="PRK12270.1"/>
    <property type="match status" value="1"/>
</dbReference>
<keyword evidence="13" id="KW-1185">Reference proteome</keyword>
<dbReference type="GO" id="GO:0030976">
    <property type="term" value="F:thiamine pyrophosphate binding"/>
    <property type="evidence" value="ECO:0007669"/>
    <property type="project" value="InterPro"/>
</dbReference>
<evidence type="ECO:0000256" key="5">
    <source>
        <dbReference type="ARBA" id="ARBA00013321"/>
    </source>
</evidence>
<dbReference type="EC" id="1.2.4.2" evidence="4"/>
<dbReference type="FunFam" id="3.40.50.970:FF:000014">
    <property type="entry name" value="2-oxoglutarate dehydrogenase E1 component"/>
    <property type="match status" value="1"/>
</dbReference>
<dbReference type="PIRSF" id="PIRSF000157">
    <property type="entry name" value="Oxoglu_dh_E1"/>
    <property type="match status" value="1"/>
</dbReference>
<dbReference type="Gene3D" id="3.40.50.11610">
    <property type="entry name" value="Multifunctional 2-oxoglutarate metabolism enzyme, C-terminal domain"/>
    <property type="match status" value="1"/>
</dbReference>
<evidence type="ECO:0000256" key="10">
    <source>
        <dbReference type="ARBA" id="ARBA00066249"/>
    </source>
</evidence>
<dbReference type="GeneID" id="45656487"/>
<dbReference type="CDD" id="cd02016">
    <property type="entry name" value="TPP_E1_OGDC_like"/>
    <property type="match status" value="1"/>
</dbReference>
<dbReference type="AlphaFoldDB" id="A0A1G5R403"/>
<dbReference type="InterPro" id="IPR005475">
    <property type="entry name" value="Transketolase-like_Pyr-bd"/>
</dbReference>
<reference evidence="13" key="1">
    <citation type="submission" date="2016-10" db="EMBL/GenBank/DDBJ databases">
        <authorList>
            <person name="Varghese N."/>
            <person name="Submissions S."/>
        </authorList>
    </citation>
    <scope>NUCLEOTIDE SEQUENCE [LARGE SCALE GENOMIC DNA]</scope>
    <source>
        <strain evidence="13">ATCC 29999</strain>
    </source>
</reference>
<evidence type="ECO:0000256" key="8">
    <source>
        <dbReference type="ARBA" id="ARBA00023052"/>
    </source>
</evidence>
<dbReference type="Gene3D" id="3.40.50.970">
    <property type="match status" value="1"/>
</dbReference>
<dbReference type="PANTHER" id="PTHR23152">
    <property type="entry name" value="2-OXOGLUTARATE DEHYDROGENASE"/>
    <property type="match status" value="1"/>
</dbReference>
<dbReference type="Gene3D" id="3.40.50.12470">
    <property type="match status" value="1"/>
</dbReference>
<dbReference type="PANTHER" id="PTHR23152:SF4">
    <property type="entry name" value="2-OXOADIPATE DEHYDROGENASE COMPLEX COMPONENT E1"/>
    <property type="match status" value="1"/>
</dbReference>
<keyword evidence="8" id="KW-0786">Thiamine pyrophosphate</keyword>
<feature type="domain" description="Transketolase-like pyrimidine-binding" evidence="11">
    <location>
        <begin position="593"/>
        <end position="786"/>
    </location>
</feature>
<keyword evidence="7" id="KW-0560">Oxidoreductase</keyword>
<comment type="function">
    <text evidence="2">E1 component of the 2-oxoglutarate dehydrogenase (OGDH) complex which catalyzes the decarboxylation of 2-oxoglutarate, the first step in the conversion of 2-oxoglutarate to succinyl-CoA and CO(2).</text>
</comment>
<dbReference type="SMART" id="SM00861">
    <property type="entry name" value="Transket_pyr"/>
    <property type="match status" value="1"/>
</dbReference>
<evidence type="ECO:0000256" key="7">
    <source>
        <dbReference type="ARBA" id="ARBA00023002"/>
    </source>
</evidence>
<dbReference type="RefSeq" id="WP_049583539.1">
    <property type="nucleotide sequence ID" value="NZ_CAWQXX010000058.1"/>
</dbReference>
<evidence type="ECO:0000313" key="13">
    <source>
        <dbReference type="Proteomes" id="UP000183223"/>
    </source>
</evidence>
<evidence type="ECO:0000256" key="2">
    <source>
        <dbReference type="ARBA" id="ARBA00003906"/>
    </source>
</evidence>
<dbReference type="NCBIfam" id="NF006914">
    <property type="entry name" value="PRK09404.1"/>
    <property type="match status" value="1"/>
</dbReference>
<dbReference type="InterPro" id="IPR011603">
    <property type="entry name" value="2oxoglutarate_DH_E1"/>
</dbReference>
<comment type="similarity">
    <text evidence="3">Belongs to the alpha-ketoglutarate dehydrogenase family.</text>
</comment>
<dbReference type="GO" id="GO:0004591">
    <property type="term" value="F:oxoglutarate dehydrogenase (succinyl-transferring) activity"/>
    <property type="evidence" value="ECO:0007669"/>
    <property type="project" value="UniProtKB-EC"/>
</dbReference>
<evidence type="ECO:0000256" key="9">
    <source>
        <dbReference type="ARBA" id="ARBA00030680"/>
    </source>
</evidence>
<dbReference type="FunFam" id="3.40.50.11610:FF:000001">
    <property type="entry name" value="2-oxoglutarate dehydrogenase E1 component"/>
    <property type="match status" value="1"/>
</dbReference>
<dbReference type="NCBIfam" id="TIGR00239">
    <property type="entry name" value="2oxo_dh_E1"/>
    <property type="match status" value="1"/>
</dbReference>
<dbReference type="SUPFAM" id="SSF52518">
    <property type="entry name" value="Thiamin diphosphate-binding fold (THDP-binding)"/>
    <property type="match status" value="2"/>
</dbReference>
<evidence type="ECO:0000256" key="1">
    <source>
        <dbReference type="ARBA" id="ARBA00001964"/>
    </source>
</evidence>
<evidence type="ECO:0000259" key="11">
    <source>
        <dbReference type="SMART" id="SM00861"/>
    </source>
</evidence>
<evidence type="ECO:0000256" key="4">
    <source>
        <dbReference type="ARBA" id="ARBA00012280"/>
    </source>
</evidence>
<dbReference type="STRING" id="29488.KS18_18045"/>
<evidence type="ECO:0000256" key="3">
    <source>
        <dbReference type="ARBA" id="ARBA00006936"/>
    </source>
</evidence>
<dbReference type="Proteomes" id="UP000183223">
    <property type="component" value="Unassembled WGS sequence"/>
</dbReference>
<dbReference type="InterPro" id="IPR029061">
    <property type="entry name" value="THDP-binding"/>
</dbReference>
<name>A0A1G5R403_PHOLU</name>
<proteinExistence type="inferred from homology"/>
<accession>A0A1G5R403</accession>
<organism evidence="12 13">
    <name type="scientific">Photorhabdus luminescens</name>
    <name type="common">Xenorhabdus luminescens</name>
    <dbReference type="NCBI Taxonomy" id="29488"/>
    <lineage>
        <taxon>Bacteria</taxon>
        <taxon>Pseudomonadati</taxon>
        <taxon>Pseudomonadota</taxon>
        <taxon>Gammaproteobacteria</taxon>
        <taxon>Enterobacterales</taxon>
        <taxon>Morganellaceae</taxon>
        <taxon>Photorhabdus</taxon>
    </lineage>
</organism>
<dbReference type="EMBL" id="FMWJ01000014">
    <property type="protein sequence ID" value="SCZ68530.1"/>
    <property type="molecule type" value="Genomic_DNA"/>
</dbReference>
<dbReference type="InterPro" id="IPR042179">
    <property type="entry name" value="KGD_C_sf"/>
</dbReference>
<comment type="subunit">
    <text evidence="10">Homodimer. Part of the 2-oxoglutarate dehydrogenase (OGDH) complex composed of E1 (2-oxoglutarate dehydrogenase), E2 (dihydrolipoamide succinyltransferase) and E3 (dihydrolipoamide dehydrogenase); the complex contains multiple copies of the three enzymatic components (E1, E2 and E3). Interacts (via N-terminus) with SucB, the E2 component of OGDH complex.</text>
</comment>
<evidence type="ECO:0000256" key="6">
    <source>
        <dbReference type="ARBA" id="ARBA00022532"/>
    </source>
</evidence>
<dbReference type="InterPro" id="IPR001017">
    <property type="entry name" value="DH_E1"/>
</dbReference>
<protein>
    <recommendedName>
        <fullName evidence="5">2-oxoglutarate dehydrogenase E1 component</fullName>
        <ecNumber evidence="4">1.2.4.2</ecNumber>
    </recommendedName>
    <alternativeName>
        <fullName evidence="9">Alpha-ketoglutarate dehydrogenase</fullName>
    </alternativeName>
</protein>
<dbReference type="InterPro" id="IPR032106">
    <property type="entry name" value="2-oxogl_dehyd_N"/>
</dbReference>
<sequence length="935" mass="105528">MQNGAMKDWLDSSFLAGSNQSYIEQIYEDYITDPHSVDASWREIFQQLPNAGLNGEQLHSQTRDYFRRLAKDTTRYHSSVSDPAMDAKQVKVLQLINAFRFRGHQNANLDPLGLWKQDNVPDLDPAFHNLTEADFEETFNIGSFAVGKETMKLADLYEALKRTYCGSIGAEYMHITNTEEKRWIQQRLESVTVSSQFSVEEKRRFLAELTAAEGLERYLGAKFPGAKRFSLEGGDALVPMLKDLIRHAGKHDTREVVLGMAHRGRLNVLVNILGKKPADLFDEFSGKHKEHLGTGDVKYHQGFSSDFATEGAKVHLALAFNPSHLEIVSPVVIGSVRARRDRLDEGRSNMVLPITIHGDAAVTGQGVVQETLNMSQARGYEVGGTIRIVINNQIGFTTSNPKDARSTQYCTDIIKMVQAPIFHVNADDPEAVAFVTRLALDFRNTFKRDVMIDLVCYRRHGHNEADEPSATQPMMYQKIKKHPTPRKIYGDKLAAENLISVDDVTEMVNLYRDALDRGDCVVDEWRSMGLHSFTWEPYLNHEWDEEYPHKVDIKRLQDLGRRISSVPEEVTMHSRVAKIYNDRAEMANGDKLFDWGGAETLAYATLVDEGVPVRLSGEDAGRGTFFHRHAVIHNQANGSVYVPLANVHNGQGAFDVWDSVLSEEAVLAFEYGYATTEPRALTIWEAQFGDFANGAQVVIDQFISSGEQKWGRMCGLVMLLPHGYEGQGPEHSSARLERYLQLCAEQNMQVCVPSTPAQVYHMLRRQALRGMRRPLIVMSPKSLLRHPLAVSSLDELANGKFQTVISEIDDLDPKGVKRVVLCSGKVYYDLLEQRRKNEQTDVAIVRIEQLYPFPHQDVQSTLEQYAHVHDFVWCQEEPLNQGAWYCSQHNFREVIPFGASLRYAGRPASASPAVGYTSVHQQQQQELVNDALNVE</sequence>
<dbReference type="Pfam" id="PF00676">
    <property type="entry name" value="E1_dh"/>
    <property type="match status" value="1"/>
</dbReference>
<dbReference type="GO" id="GO:0005829">
    <property type="term" value="C:cytosol"/>
    <property type="evidence" value="ECO:0007669"/>
    <property type="project" value="TreeGrafter"/>
</dbReference>
<dbReference type="InterPro" id="IPR031717">
    <property type="entry name" value="ODO-1/KGD_C"/>
</dbReference>
<comment type="cofactor">
    <cofactor evidence="1">
        <name>thiamine diphosphate</name>
        <dbReference type="ChEBI" id="CHEBI:58937"/>
    </cofactor>
</comment>
<dbReference type="GO" id="GO:0006099">
    <property type="term" value="P:tricarboxylic acid cycle"/>
    <property type="evidence" value="ECO:0007669"/>
    <property type="project" value="UniProtKB-KW"/>
</dbReference>
<dbReference type="Pfam" id="PF16078">
    <property type="entry name" value="2-oxogl_dehyd_N"/>
    <property type="match status" value="1"/>
</dbReference>
<gene>
    <name evidence="12" type="ORF">SAMN02982990_02969</name>
</gene>
<dbReference type="FunFam" id="3.40.50.12470:FF:000002">
    <property type="entry name" value="2-oxoglutarate dehydrogenase E1 component"/>
    <property type="match status" value="1"/>
</dbReference>
<keyword evidence="6" id="KW-0816">Tricarboxylic acid cycle</keyword>
<dbReference type="GO" id="GO:0045252">
    <property type="term" value="C:oxoglutarate dehydrogenase complex"/>
    <property type="evidence" value="ECO:0007669"/>
    <property type="project" value="TreeGrafter"/>
</dbReference>